<dbReference type="EMBL" id="SRYB01000028">
    <property type="protein sequence ID" value="TGY77218.1"/>
    <property type="molecule type" value="Genomic_DNA"/>
</dbReference>
<proteinExistence type="predicted"/>
<dbReference type="Proteomes" id="UP000306319">
    <property type="component" value="Unassembled WGS sequence"/>
</dbReference>
<sequence length="97" mass="11231">MKEKIRKIVSPLYNKVWHSPKGKIRERIRKACDDLPRNQRLMVVSVLLSAFVLVAFFVFGNACYKMGAGHARKSIEIEHIRQMELPTEKTPAHEDAR</sequence>
<comment type="caution">
    <text evidence="1">The sequence shown here is derived from an EMBL/GenBank/DDBJ whole genome shotgun (WGS) entry which is preliminary data.</text>
</comment>
<protein>
    <submittedName>
        <fullName evidence="1">DUF3989 domain-containing protein</fullName>
    </submittedName>
</protein>
<accession>A0AC61REV0</accession>
<evidence type="ECO:0000313" key="2">
    <source>
        <dbReference type="Proteomes" id="UP000306319"/>
    </source>
</evidence>
<evidence type="ECO:0000313" key="1">
    <source>
        <dbReference type="EMBL" id="TGY77218.1"/>
    </source>
</evidence>
<organism evidence="1 2">
    <name type="scientific">Lepagella muris</name>
    <dbReference type="NCBI Taxonomy" id="3032870"/>
    <lineage>
        <taxon>Bacteria</taxon>
        <taxon>Pseudomonadati</taxon>
        <taxon>Bacteroidota</taxon>
        <taxon>Bacteroidia</taxon>
        <taxon>Bacteroidales</taxon>
        <taxon>Muribaculaceae</taxon>
        <taxon>Lepagella</taxon>
    </lineage>
</organism>
<keyword evidence="2" id="KW-1185">Reference proteome</keyword>
<name>A0AC61REV0_9BACT</name>
<gene>
    <name evidence="1" type="ORF">E5331_15535</name>
</gene>
<reference evidence="1" key="1">
    <citation type="submission" date="2019-04" db="EMBL/GenBank/DDBJ databases">
        <title>Microbes associate with the intestines of laboratory mice.</title>
        <authorList>
            <person name="Navarre W."/>
            <person name="Wong E."/>
            <person name="Huang K."/>
            <person name="Tropini C."/>
            <person name="Ng K."/>
            <person name="Yu B."/>
        </authorList>
    </citation>
    <scope>NUCLEOTIDE SEQUENCE</scope>
    <source>
        <strain evidence="1">NM04_E33</strain>
    </source>
</reference>